<name>A0A1T4UWW4_9GAMM</name>
<dbReference type="RefSeq" id="WP_078927791.1">
    <property type="nucleotide sequence ID" value="NZ_FUXX01000002.1"/>
</dbReference>
<evidence type="ECO:0000256" key="2">
    <source>
        <dbReference type="ARBA" id="ARBA00022679"/>
    </source>
</evidence>
<dbReference type="SUPFAM" id="SSF53756">
    <property type="entry name" value="UDP-Glycosyltransferase/glycogen phosphorylase"/>
    <property type="match status" value="1"/>
</dbReference>
<dbReference type="InterPro" id="IPR002201">
    <property type="entry name" value="Glyco_trans_9"/>
</dbReference>
<dbReference type="EMBL" id="FUXX01000002">
    <property type="protein sequence ID" value="SKA57164.1"/>
    <property type="molecule type" value="Genomic_DNA"/>
</dbReference>
<dbReference type="GO" id="GO:0008713">
    <property type="term" value="F:ADP-heptose-lipopolysaccharide heptosyltransferase activity"/>
    <property type="evidence" value="ECO:0007669"/>
    <property type="project" value="TreeGrafter"/>
</dbReference>
<keyword evidence="2 3" id="KW-0808">Transferase</keyword>
<dbReference type="PANTHER" id="PTHR30160:SF21">
    <property type="entry name" value="LIPOPOLYSACCHARIDE CORE HEPTOSYLTRANSFERASE OPSX"/>
    <property type="match status" value="1"/>
</dbReference>
<dbReference type="CDD" id="cd03789">
    <property type="entry name" value="GT9_LPS_heptosyltransferase"/>
    <property type="match status" value="1"/>
</dbReference>
<reference evidence="4" key="1">
    <citation type="submission" date="2017-02" db="EMBL/GenBank/DDBJ databases">
        <authorList>
            <person name="Varghese N."/>
            <person name="Submissions S."/>
        </authorList>
    </citation>
    <scope>NUCLEOTIDE SEQUENCE [LARGE SCALE GENOMIC DNA]</scope>
    <source>
        <strain evidence="4">DSM 3072</strain>
    </source>
</reference>
<sequence>MTHSDNNSVCILRLTALGDCINAFGIVNAIHEDYPEVKLKWIIDSRFSSLFVSDGEPIVPLAPVEIKKQGLLKSVMALRKEMKNERYDALLNMQTSIKASLLSTAVKAINRFGYDSERSREGQSIFINRRIDKPESPHVLSGFISFARSSGFEGIQPKWNYHLTEDEITTAKALIPQDKKILVIAPASAKAEKNWTADGYTKIGQYALEKGFHVVIVGGKGSLETELCNSIADKLKDNCTNLCGKTSLRILAAVISLASVVISPDSASMHLASSLNIPVIGLFAIHNPDRVGAWNFRKYEVSVYEQMAAAELGDKVAGWRYRVKNKDAMKSIDIHKVIESFDRICSDYSLN</sequence>
<dbReference type="STRING" id="83771.SAMN02910357_00752"/>
<proteinExistence type="predicted"/>
<dbReference type="Gene3D" id="3.40.50.2000">
    <property type="entry name" value="Glycogen Phosphorylase B"/>
    <property type="match status" value="2"/>
</dbReference>
<keyword evidence="4" id="KW-1185">Reference proteome</keyword>
<dbReference type="GO" id="GO:0005829">
    <property type="term" value="C:cytosol"/>
    <property type="evidence" value="ECO:0007669"/>
    <property type="project" value="TreeGrafter"/>
</dbReference>
<dbReference type="Pfam" id="PF01075">
    <property type="entry name" value="Glyco_transf_9"/>
    <property type="match status" value="1"/>
</dbReference>
<dbReference type="InterPro" id="IPR051199">
    <property type="entry name" value="LPS_LOS_Heptosyltrfase"/>
</dbReference>
<evidence type="ECO:0000313" key="4">
    <source>
        <dbReference type="Proteomes" id="UP000242432"/>
    </source>
</evidence>
<evidence type="ECO:0000313" key="3">
    <source>
        <dbReference type="EMBL" id="SKA57164.1"/>
    </source>
</evidence>
<dbReference type="PANTHER" id="PTHR30160">
    <property type="entry name" value="TETRAACYLDISACCHARIDE 4'-KINASE-RELATED"/>
    <property type="match status" value="1"/>
</dbReference>
<accession>A0A1T4UWW4</accession>
<gene>
    <name evidence="3" type="ORF">SAMN02745213_00147</name>
</gene>
<dbReference type="Proteomes" id="UP000242432">
    <property type="component" value="Unassembled WGS sequence"/>
</dbReference>
<dbReference type="GO" id="GO:0009244">
    <property type="term" value="P:lipopolysaccharide core region biosynthetic process"/>
    <property type="evidence" value="ECO:0007669"/>
    <property type="project" value="TreeGrafter"/>
</dbReference>
<protein>
    <submittedName>
        <fullName evidence="3">Heptosyltransferase I</fullName>
    </submittedName>
</protein>
<evidence type="ECO:0000256" key="1">
    <source>
        <dbReference type="ARBA" id="ARBA00022676"/>
    </source>
</evidence>
<dbReference type="AlphaFoldDB" id="A0A1T4UWW4"/>
<keyword evidence="1" id="KW-0328">Glycosyltransferase</keyword>
<organism evidence="3 4">
    <name type="scientific">Succinivibrio dextrinosolvens DSM 3072</name>
    <dbReference type="NCBI Taxonomy" id="1123324"/>
    <lineage>
        <taxon>Bacteria</taxon>
        <taxon>Pseudomonadati</taxon>
        <taxon>Pseudomonadota</taxon>
        <taxon>Gammaproteobacteria</taxon>
        <taxon>Aeromonadales</taxon>
        <taxon>Succinivibrionaceae</taxon>
        <taxon>Succinivibrio</taxon>
    </lineage>
</organism>